<dbReference type="RefSeq" id="XP_018227069.1">
    <property type="nucleotide sequence ID" value="XM_018369356.1"/>
</dbReference>
<dbReference type="GO" id="GO:0005739">
    <property type="term" value="C:mitochondrion"/>
    <property type="evidence" value="ECO:0007669"/>
    <property type="project" value="UniProtKB-SubCell"/>
</dbReference>
<gene>
    <name evidence="17" type="ORF">T552_00753</name>
</gene>
<dbReference type="FunFam" id="2.40.50.90:FF:000029">
    <property type="entry name" value="Probable endonuclease lcl3"/>
    <property type="match status" value="1"/>
</dbReference>
<comment type="subcellular location">
    <subcellularLocation>
        <location evidence="1">Membrane</location>
        <topology evidence="1">Single-pass membrane protein</topology>
    </subcellularLocation>
    <subcellularLocation>
        <location evidence="2">Mitochondrion</location>
    </subcellularLocation>
</comment>
<sequence>MYFWVKNFPSISENETKNSNEIPFFSPSIFIPTIFLTAAILIVHKFYYQSLVRYPTASSIPISLMNNRHVLLGVVTSVGDADNFRLFHTPGGFLAGWHWLRSIPLSRKDLKDQTIHIRLSGIDAPELSHFGKEAQPYAKEAMDWLTSYIHGKRVRVRIFSRDRYERIVGAVEIRKWPYIWIKRNVSLEMIKLGLAEVYKSQGSEYGGKSAELRFLYEEEKAKKKKIGIWKQSAKTYESPAEYKRRTLASLSSYIYPSKIKK</sequence>
<evidence type="ECO:0000313" key="18">
    <source>
        <dbReference type="Proteomes" id="UP000054454"/>
    </source>
</evidence>
<evidence type="ECO:0000256" key="1">
    <source>
        <dbReference type="ARBA" id="ARBA00004167"/>
    </source>
</evidence>
<dbReference type="VEuPathDB" id="FungiDB:T552_00753"/>
<organism evidence="17 18">
    <name type="scientific">Pneumocystis carinii (strain B80)</name>
    <name type="common">Rat pneumocystis pneumonia agent</name>
    <name type="synonym">Pneumocystis carinii f. sp. carinii</name>
    <dbReference type="NCBI Taxonomy" id="1408658"/>
    <lineage>
        <taxon>Eukaryota</taxon>
        <taxon>Fungi</taxon>
        <taxon>Dikarya</taxon>
        <taxon>Ascomycota</taxon>
        <taxon>Taphrinomycotina</taxon>
        <taxon>Pneumocystomycetes</taxon>
        <taxon>Pneumocystaceae</taxon>
        <taxon>Pneumocystis</taxon>
    </lineage>
</organism>
<keyword evidence="7" id="KW-0540">Nuclease</keyword>
<name>A0A0W4ZPJ7_PNEC8</name>
<dbReference type="EMBL" id="LFVZ01000003">
    <property type="protein sequence ID" value="KTW30278.1"/>
    <property type="molecule type" value="Genomic_DNA"/>
</dbReference>
<dbReference type="SUPFAM" id="SSF50199">
    <property type="entry name" value="Staphylococcal nuclease"/>
    <property type="match status" value="1"/>
</dbReference>
<dbReference type="InterPro" id="IPR016071">
    <property type="entry name" value="Staphylococal_nuclease_OB-fold"/>
</dbReference>
<evidence type="ECO:0000256" key="2">
    <source>
        <dbReference type="ARBA" id="ARBA00004173"/>
    </source>
</evidence>
<evidence type="ECO:0000256" key="6">
    <source>
        <dbReference type="ARBA" id="ARBA00022692"/>
    </source>
</evidence>
<evidence type="ECO:0000313" key="17">
    <source>
        <dbReference type="EMBL" id="KTW30278.1"/>
    </source>
</evidence>
<dbReference type="GO" id="GO:0016787">
    <property type="term" value="F:hydrolase activity"/>
    <property type="evidence" value="ECO:0007669"/>
    <property type="project" value="UniProtKB-KW"/>
</dbReference>
<dbReference type="GeneID" id="28935558"/>
<keyword evidence="10" id="KW-0378">Hydrolase</keyword>
<dbReference type="InterPro" id="IPR035437">
    <property type="entry name" value="SNase_OB-fold_sf"/>
</dbReference>
<evidence type="ECO:0000256" key="13">
    <source>
        <dbReference type="ARBA" id="ARBA00023128"/>
    </source>
</evidence>
<feature type="transmembrane region" description="Helical" evidence="15">
    <location>
        <begin position="24"/>
        <end position="43"/>
    </location>
</feature>
<dbReference type="GO" id="GO:0046872">
    <property type="term" value="F:metal ion binding"/>
    <property type="evidence" value="ECO:0007669"/>
    <property type="project" value="UniProtKB-KW"/>
</dbReference>
<keyword evidence="6 15" id="KW-0812">Transmembrane</keyword>
<accession>A0A0W4ZPJ7</accession>
<dbReference type="GO" id="GO:0004519">
    <property type="term" value="F:endonuclease activity"/>
    <property type="evidence" value="ECO:0007669"/>
    <property type="project" value="UniProtKB-KW"/>
</dbReference>
<reference evidence="18" key="1">
    <citation type="journal article" date="2016" name="Nat. Commun.">
        <title>Genome analysis of three Pneumocystis species reveals adaptation mechanisms to life exclusively in mammalian hosts.</title>
        <authorList>
            <person name="Ma L."/>
            <person name="Chen Z."/>
            <person name="Huang D.W."/>
            <person name="Kutty G."/>
            <person name="Ishihara M."/>
            <person name="Wang H."/>
            <person name="Abouelleil A."/>
            <person name="Bishop L."/>
            <person name="Davey E."/>
            <person name="Deng R."/>
            <person name="Deng X."/>
            <person name="Fan L."/>
            <person name="Fantoni G."/>
            <person name="Fitzgerald M."/>
            <person name="Gogineni E."/>
            <person name="Goldberg J.M."/>
            <person name="Handley G."/>
            <person name="Hu X."/>
            <person name="Huber C."/>
            <person name="Jiao X."/>
            <person name="Jones K."/>
            <person name="Levin J.Z."/>
            <person name="Liu Y."/>
            <person name="Macdonald P."/>
            <person name="Melnikov A."/>
            <person name="Raley C."/>
            <person name="Sassi M."/>
            <person name="Sherman B.T."/>
            <person name="Song X."/>
            <person name="Sykes S."/>
            <person name="Tran B."/>
            <person name="Walsh L."/>
            <person name="Xia Y."/>
            <person name="Yang J."/>
            <person name="Young S."/>
            <person name="Zeng Q."/>
            <person name="Zheng X."/>
            <person name="Stephens R."/>
            <person name="Nusbaum C."/>
            <person name="Birren B.W."/>
            <person name="Azadi P."/>
            <person name="Lempicki R.A."/>
            <person name="Cuomo C.A."/>
            <person name="Kovacs J.A."/>
        </authorList>
    </citation>
    <scope>NUCLEOTIDE SEQUENCE [LARGE SCALE GENOMIC DNA]</scope>
    <source>
        <strain evidence="18">B80</strain>
    </source>
</reference>
<evidence type="ECO:0000259" key="16">
    <source>
        <dbReference type="PROSITE" id="PS50830"/>
    </source>
</evidence>
<dbReference type="OrthoDB" id="430293at2759"/>
<evidence type="ECO:0000256" key="12">
    <source>
        <dbReference type="ARBA" id="ARBA00022989"/>
    </source>
</evidence>
<evidence type="ECO:0000256" key="3">
    <source>
        <dbReference type="ARBA" id="ARBA00005435"/>
    </source>
</evidence>
<evidence type="ECO:0000256" key="9">
    <source>
        <dbReference type="ARBA" id="ARBA00022759"/>
    </source>
</evidence>
<comment type="caution">
    <text evidence="17">The sequence shown here is derived from an EMBL/GenBank/DDBJ whole genome shotgun (WGS) entry which is preliminary data.</text>
</comment>
<dbReference type="SMART" id="SM00318">
    <property type="entry name" value="SNc"/>
    <property type="match status" value="1"/>
</dbReference>
<evidence type="ECO:0000256" key="15">
    <source>
        <dbReference type="SAM" id="Phobius"/>
    </source>
</evidence>
<evidence type="ECO:0000256" key="14">
    <source>
        <dbReference type="ARBA" id="ARBA00023136"/>
    </source>
</evidence>
<evidence type="ECO:0000256" key="8">
    <source>
        <dbReference type="ARBA" id="ARBA00022723"/>
    </source>
</evidence>
<dbReference type="PROSITE" id="PS50830">
    <property type="entry name" value="TNASE_3"/>
    <property type="match status" value="1"/>
</dbReference>
<protein>
    <recommendedName>
        <fullName evidence="4">Probable endonuclease LCL3</fullName>
    </recommendedName>
    <alternativeName>
        <fullName evidence="5">Probable endonuclease lcl3</fullName>
    </alternativeName>
</protein>
<evidence type="ECO:0000256" key="4">
    <source>
        <dbReference type="ARBA" id="ARBA00013404"/>
    </source>
</evidence>
<evidence type="ECO:0000256" key="11">
    <source>
        <dbReference type="ARBA" id="ARBA00022837"/>
    </source>
</evidence>
<dbReference type="Proteomes" id="UP000054454">
    <property type="component" value="Unassembled WGS sequence"/>
</dbReference>
<keyword evidence="9" id="KW-0255">Endonuclease</keyword>
<keyword evidence="12 15" id="KW-1133">Transmembrane helix</keyword>
<feature type="domain" description="TNase-like" evidence="16">
    <location>
        <begin position="69"/>
        <end position="231"/>
    </location>
</feature>
<keyword evidence="18" id="KW-1185">Reference proteome</keyword>
<evidence type="ECO:0000256" key="5">
    <source>
        <dbReference type="ARBA" id="ARBA00014651"/>
    </source>
</evidence>
<dbReference type="Gene3D" id="2.40.50.90">
    <property type="match status" value="1"/>
</dbReference>
<proteinExistence type="inferred from homology"/>
<dbReference type="GO" id="GO:0016020">
    <property type="term" value="C:membrane"/>
    <property type="evidence" value="ECO:0007669"/>
    <property type="project" value="UniProtKB-SubCell"/>
</dbReference>
<dbReference type="PANTHER" id="PTHR12302:SF3">
    <property type="entry name" value="SERINE_THREONINE-PROTEIN KINASE 31"/>
    <property type="match status" value="1"/>
</dbReference>
<comment type="similarity">
    <text evidence="3">Belongs to the LCL3 family.</text>
</comment>
<dbReference type="AlphaFoldDB" id="A0A0W4ZPJ7"/>
<evidence type="ECO:0000256" key="10">
    <source>
        <dbReference type="ARBA" id="ARBA00022801"/>
    </source>
</evidence>
<keyword evidence="8" id="KW-0479">Metal-binding</keyword>
<keyword evidence="13" id="KW-0496">Mitochondrion</keyword>
<keyword evidence="14 15" id="KW-0472">Membrane</keyword>
<dbReference type="PANTHER" id="PTHR12302">
    <property type="entry name" value="EBNA2 BINDING PROTEIN P100"/>
    <property type="match status" value="1"/>
</dbReference>
<dbReference type="Pfam" id="PF00565">
    <property type="entry name" value="SNase"/>
    <property type="match status" value="1"/>
</dbReference>
<keyword evidence="11" id="KW-0106">Calcium</keyword>
<evidence type="ECO:0000256" key="7">
    <source>
        <dbReference type="ARBA" id="ARBA00022722"/>
    </source>
</evidence>